<proteinExistence type="predicted"/>
<dbReference type="OrthoDB" id="3685at2759"/>
<dbReference type="InterPro" id="IPR046885">
    <property type="entry name" value="MnmA-like_C"/>
</dbReference>
<organism evidence="2 3">
    <name type="scientific">Ambispora gerdemannii</name>
    <dbReference type="NCBI Taxonomy" id="144530"/>
    <lineage>
        <taxon>Eukaryota</taxon>
        <taxon>Fungi</taxon>
        <taxon>Fungi incertae sedis</taxon>
        <taxon>Mucoromycota</taxon>
        <taxon>Glomeromycotina</taxon>
        <taxon>Glomeromycetes</taxon>
        <taxon>Archaeosporales</taxon>
        <taxon>Ambisporaceae</taxon>
        <taxon>Ambispora</taxon>
    </lineage>
</organism>
<name>A0A9N9H236_9GLOM</name>
<dbReference type="EMBL" id="CAJVPL010004004">
    <property type="protein sequence ID" value="CAG8641675.1"/>
    <property type="molecule type" value="Genomic_DNA"/>
</dbReference>
<dbReference type="Pfam" id="PF20258">
    <property type="entry name" value="tRNA_Me_trans_C"/>
    <property type="match status" value="1"/>
</dbReference>
<protein>
    <submittedName>
        <fullName evidence="2">10150_t:CDS:1</fullName>
    </submittedName>
</protein>
<evidence type="ECO:0000259" key="1">
    <source>
        <dbReference type="Pfam" id="PF20258"/>
    </source>
</evidence>
<feature type="non-terminal residue" evidence="2">
    <location>
        <position position="68"/>
    </location>
</feature>
<reference evidence="2" key="1">
    <citation type="submission" date="2021-06" db="EMBL/GenBank/DDBJ databases">
        <authorList>
            <person name="Kallberg Y."/>
            <person name="Tangrot J."/>
            <person name="Rosling A."/>
        </authorList>
    </citation>
    <scope>NUCLEOTIDE SEQUENCE</scope>
    <source>
        <strain evidence="2">MT106</strain>
    </source>
</reference>
<dbReference type="Gene3D" id="2.40.30.10">
    <property type="entry name" value="Translation factors"/>
    <property type="match status" value="1"/>
</dbReference>
<dbReference type="AlphaFoldDB" id="A0A9N9H236"/>
<sequence length="68" mass="7800">MTAKFRYRQPEIPIKIFPMTDFKELKVEFSAQQRAITPGQYAVFYQNNICLGGGVVAETEKVKEDCKP</sequence>
<comment type="caution">
    <text evidence="2">The sequence shown here is derived from an EMBL/GenBank/DDBJ whole genome shotgun (WGS) entry which is preliminary data.</text>
</comment>
<dbReference type="Proteomes" id="UP000789831">
    <property type="component" value="Unassembled WGS sequence"/>
</dbReference>
<gene>
    <name evidence="2" type="ORF">AGERDE_LOCUS11002</name>
</gene>
<keyword evidence="3" id="KW-1185">Reference proteome</keyword>
<evidence type="ECO:0000313" key="2">
    <source>
        <dbReference type="EMBL" id="CAG8641675.1"/>
    </source>
</evidence>
<accession>A0A9N9H236</accession>
<feature type="domain" description="tRNA-specific 2-thiouridylase MnmA-like C-terminal" evidence="1">
    <location>
        <begin position="2"/>
        <end position="56"/>
    </location>
</feature>
<evidence type="ECO:0000313" key="3">
    <source>
        <dbReference type="Proteomes" id="UP000789831"/>
    </source>
</evidence>